<dbReference type="PROSITE" id="PS50294">
    <property type="entry name" value="WD_REPEATS_REGION"/>
    <property type="match status" value="1"/>
</dbReference>
<dbReference type="GO" id="GO:0043161">
    <property type="term" value="P:proteasome-mediated ubiquitin-dependent protein catabolic process"/>
    <property type="evidence" value="ECO:0007669"/>
    <property type="project" value="TreeGrafter"/>
</dbReference>
<reference evidence="8" key="1">
    <citation type="submission" date="2020-11" db="EMBL/GenBank/DDBJ databases">
        <authorList>
            <consortium name="DOE Joint Genome Institute"/>
            <person name="Ahrendt S."/>
            <person name="Riley R."/>
            <person name="Andreopoulos W."/>
            <person name="Labutti K."/>
            <person name="Pangilinan J."/>
            <person name="Ruiz-Duenas F.J."/>
            <person name="Barrasa J.M."/>
            <person name="Sanchez-Garcia M."/>
            <person name="Camarero S."/>
            <person name="Miyauchi S."/>
            <person name="Serrano A."/>
            <person name="Linde D."/>
            <person name="Babiker R."/>
            <person name="Drula E."/>
            <person name="Ayuso-Fernandez I."/>
            <person name="Pacheco R."/>
            <person name="Padilla G."/>
            <person name="Ferreira P."/>
            <person name="Barriuso J."/>
            <person name="Kellner H."/>
            <person name="Castanera R."/>
            <person name="Alfaro M."/>
            <person name="Ramirez L."/>
            <person name="Pisabarro A.G."/>
            <person name="Kuo A."/>
            <person name="Tritt A."/>
            <person name="Lipzen A."/>
            <person name="He G."/>
            <person name="Yan M."/>
            <person name="Ng V."/>
            <person name="Cullen D."/>
            <person name="Martin F."/>
            <person name="Rosso M.-N."/>
            <person name="Henrissat B."/>
            <person name="Hibbett D."/>
            <person name="Martinez A.T."/>
            <person name="Grigoriev I.V."/>
        </authorList>
    </citation>
    <scope>NUCLEOTIDE SEQUENCE</scope>
    <source>
        <strain evidence="8">CBS 506.95</strain>
    </source>
</reference>
<feature type="region of interest" description="Disordered" evidence="7">
    <location>
        <begin position="344"/>
        <end position="374"/>
    </location>
</feature>
<dbReference type="InterPro" id="IPR015943">
    <property type="entry name" value="WD40/YVTN_repeat-like_dom_sf"/>
</dbReference>
<feature type="repeat" description="WD" evidence="6">
    <location>
        <begin position="471"/>
        <end position="500"/>
    </location>
</feature>
<accession>A0A9P6JVW2</accession>
<keyword evidence="4" id="KW-0833">Ubl conjugation pathway</keyword>
<dbReference type="Gene3D" id="2.130.10.10">
    <property type="entry name" value="YVTN repeat-like/Quinoprotein amine dehydrogenase"/>
    <property type="match status" value="2"/>
</dbReference>
<evidence type="ECO:0000256" key="4">
    <source>
        <dbReference type="ARBA" id="ARBA00022786"/>
    </source>
</evidence>
<dbReference type="EMBL" id="MU157825">
    <property type="protein sequence ID" value="KAF9534901.1"/>
    <property type="molecule type" value="Genomic_DNA"/>
</dbReference>
<keyword evidence="2 6" id="KW-0853">WD repeat</keyword>
<dbReference type="InterPro" id="IPR019775">
    <property type="entry name" value="WD40_repeat_CS"/>
</dbReference>
<feature type="compositionally biased region" description="Acidic residues" evidence="7">
    <location>
        <begin position="58"/>
        <end position="72"/>
    </location>
</feature>
<feature type="compositionally biased region" description="Polar residues" evidence="7">
    <location>
        <begin position="360"/>
        <end position="370"/>
    </location>
</feature>
<dbReference type="Proteomes" id="UP000807306">
    <property type="component" value="Unassembled WGS sequence"/>
</dbReference>
<comment type="caution">
    <text evidence="8">The sequence shown here is derived from an EMBL/GenBank/DDBJ whole genome shotgun (WGS) entry which is preliminary data.</text>
</comment>
<sequence>MWPTRPALAQRTNILETFTPPKKHLVTLPTPPDSKPKRQRVADVEKPKKRRKVVEAPDNADDETEDSDSDYEIDDDEDVFMGDISSVKPGTPLFLPLRNLPPIPGPSRRPHPSTLPILQSFVSAHKSDVFRCQSVGEDTYLTPPYTCSYSHGSKKGGKPLLAVATEQGTVHIFDTSKRNDWDPEPQRVTLQSHQNGVFDIAWSSDDRSIATCSGDQSTRFTDLETGGITNVLRGHTSTVKCMAWDHTNPSLLGTGGRDGAICLWDLRIAESHQSDETEIMVSRPVITIPRAHDDSPTKRKGKQNPAPRTITDLLYSENYSYGLISSCSFDGILRLWDLRAPSTPKRKTKVSKPAKPLELCSSSGDPTTLHGSRRPRGIISITPGSGPSAGHIFAIGADSRIHTYDLQTLTPQRVSFQHENLQTNSFYVGVSVSPCGRWLACGGSGTQGNSFVFDVENAVRPWAPVYPGVELRGQRGEVGAVDWARDMLAACTDDGTVRIWRPDIATSRRCLDEPEQAKWDWSWAT</sequence>
<evidence type="ECO:0000313" key="8">
    <source>
        <dbReference type="EMBL" id="KAF9534901.1"/>
    </source>
</evidence>
<feature type="repeat" description="WD" evidence="6">
    <location>
        <begin position="190"/>
        <end position="231"/>
    </location>
</feature>
<dbReference type="PROSITE" id="PS00678">
    <property type="entry name" value="WD_REPEATS_1"/>
    <property type="match status" value="1"/>
</dbReference>
<dbReference type="AlphaFoldDB" id="A0A9P6JVW2"/>
<evidence type="ECO:0000256" key="2">
    <source>
        <dbReference type="ARBA" id="ARBA00022574"/>
    </source>
</evidence>
<evidence type="ECO:0000256" key="1">
    <source>
        <dbReference type="ARBA" id="ARBA00004906"/>
    </source>
</evidence>
<protein>
    <submittedName>
        <fullName evidence="8">WD40-repeat-containing domain protein</fullName>
    </submittedName>
</protein>
<organism evidence="8 9">
    <name type="scientific">Crepidotus variabilis</name>
    <dbReference type="NCBI Taxonomy" id="179855"/>
    <lineage>
        <taxon>Eukaryota</taxon>
        <taxon>Fungi</taxon>
        <taxon>Dikarya</taxon>
        <taxon>Basidiomycota</taxon>
        <taxon>Agaricomycotina</taxon>
        <taxon>Agaricomycetes</taxon>
        <taxon>Agaricomycetidae</taxon>
        <taxon>Agaricales</taxon>
        <taxon>Agaricineae</taxon>
        <taxon>Crepidotaceae</taxon>
        <taxon>Crepidotus</taxon>
    </lineage>
</organism>
<keyword evidence="3" id="KW-0677">Repeat</keyword>
<dbReference type="PANTHER" id="PTHR22852:SF0">
    <property type="entry name" value="DENTICLELESS PROTEIN HOMOLOG"/>
    <property type="match status" value="1"/>
</dbReference>
<dbReference type="PANTHER" id="PTHR22852">
    <property type="entry name" value="LETHAL 2 DENTICLELESS PROTEIN RETINOIC ACID-REGULATED NUCLEAR MATRIX-ASSOCIATED PROTEIN"/>
    <property type="match status" value="1"/>
</dbReference>
<feature type="repeat" description="WD" evidence="6">
    <location>
        <begin position="232"/>
        <end position="274"/>
    </location>
</feature>
<dbReference type="InterPro" id="IPR001680">
    <property type="entry name" value="WD40_rpt"/>
</dbReference>
<gene>
    <name evidence="8" type="ORF">CPB83DRAFT_803228</name>
</gene>
<comment type="pathway">
    <text evidence="1">Protein modification; protein ubiquitination.</text>
</comment>
<feature type="compositionally biased region" description="Basic and acidic residues" evidence="7">
    <location>
        <begin position="34"/>
        <end position="46"/>
    </location>
</feature>
<dbReference type="SUPFAM" id="SSF50978">
    <property type="entry name" value="WD40 repeat-like"/>
    <property type="match status" value="1"/>
</dbReference>
<dbReference type="SMART" id="SM00320">
    <property type="entry name" value="WD40"/>
    <property type="match status" value="5"/>
</dbReference>
<evidence type="ECO:0000256" key="6">
    <source>
        <dbReference type="PROSITE-ProRule" id="PRU00221"/>
    </source>
</evidence>
<keyword evidence="9" id="KW-1185">Reference proteome</keyword>
<dbReference type="InterPro" id="IPR051865">
    <property type="entry name" value="WD-repeat_CDT2_adapter"/>
</dbReference>
<comment type="similarity">
    <text evidence="5">Belongs to the WD repeat cdt2 family.</text>
</comment>
<dbReference type="GO" id="GO:0005634">
    <property type="term" value="C:nucleus"/>
    <property type="evidence" value="ECO:0007669"/>
    <property type="project" value="TreeGrafter"/>
</dbReference>
<dbReference type="Pfam" id="PF00400">
    <property type="entry name" value="WD40"/>
    <property type="match status" value="4"/>
</dbReference>
<evidence type="ECO:0000256" key="7">
    <source>
        <dbReference type="SAM" id="MobiDB-lite"/>
    </source>
</evidence>
<dbReference type="GO" id="GO:0030674">
    <property type="term" value="F:protein-macromolecule adaptor activity"/>
    <property type="evidence" value="ECO:0007669"/>
    <property type="project" value="TreeGrafter"/>
</dbReference>
<dbReference type="OrthoDB" id="2096344at2759"/>
<feature type="region of interest" description="Disordered" evidence="7">
    <location>
        <begin position="1"/>
        <end position="72"/>
    </location>
</feature>
<evidence type="ECO:0000256" key="5">
    <source>
        <dbReference type="ARBA" id="ARBA00038344"/>
    </source>
</evidence>
<name>A0A9P6JVW2_9AGAR</name>
<dbReference type="PROSITE" id="PS50082">
    <property type="entry name" value="WD_REPEATS_2"/>
    <property type="match status" value="3"/>
</dbReference>
<evidence type="ECO:0000313" key="9">
    <source>
        <dbReference type="Proteomes" id="UP000807306"/>
    </source>
</evidence>
<proteinExistence type="inferred from homology"/>
<dbReference type="InterPro" id="IPR036322">
    <property type="entry name" value="WD40_repeat_dom_sf"/>
</dbReference>
<evidence type="ECO:0000256" key="3">
    <source>
        <dbReference type="ARBA" id="ARBA00022737"/>
    </source>
</evidence>